<name>A0A481Z602_9VIRU</name>
<protein>
    <submittedName>
        <fullName evidence="1">E3 ubiquitin-protein ligase</fullName>
    </submittedName>
</protein>
<sequence>MLTQKNPKCMNIECKKLWTTDFLYNNFTKTWINDKYKKHQKNILFEETKKINEDDIIDIKNKKIRKKYKDLIHLDNKNFFILVVNYIRDNPEINFNNIENEDYFNPTLRGYIVNIMLTYNTTKNSNFPSSSSFSDTFKEKERKIFYNCPKDNCNGVMSSRWKCTICDTLVCAKCRQIKKTDHICKEEDIKSVDLMKKDSKPCPNCHSIIYKAEGCPQMWCTSCNTGFNWNTLKIIKNETIHNPHYIEWIRNNGLRIEEDFCREVPILIDSKKFIFSRNILSLRDSIEFIIFNYLPDLRIPISNRKVRLKYFMENFEKEKFSIQMMKNEKRRLFNMQEDEILTMFTQTAGDFLIQMVRYKDNDELNKFIEMEKNIFELLEYTNRVLENIYHRNNYIIKKIYRVKSNGNYVYNKYFLENN</sequence>
<organism evidence="1">
    <name type="scientific">Pithovirus LCPAC104</name>
    <dbReference type="NCBI Taxonomy" id="2506589"/>
    <lineage>
        <taxon>Viruses</taxon>
        <taxon>Pithoviruses</taxon>
    </lineage>
</organism>
<evidence type="ECO:0000313" key="1">
    <source>
        <dbReference type="EMBL" id="QBK90549.1"/>
    </source>
</evidence>
<dbReference type="Gene3D" id="1.20.120.1750">
    <property type="match status" value="1"/>
</dbReference>
<gene>
    <name evidence="1" type="ORF">LCPAC104_00450</name>
</gene>
<accession>A0A481Z602</accession>
<dbReference type="SUPFAM" id="SSF57850">
    <property type="entry name" value="RING/U-box"/>
    <property type="match status" value="1"/>
</dbReference>
<reference evidence="1" key="1">
    <citation type="journal article" date="2019" name="MBio">
        <title>Virus Genomes from Deep Sea Sediments Expand the Ocean Megavirome and Support Independent Origins of Viral Gigantism.</title>
        <authorList>
            <person name="Backstrom D."/>
            <person name="Yutin N."/>
            <person name="Jorgensen S.L."/>
            <person name="Dharamshi J."/>
            <person name="Homa F."/>
            <person name="Zaremba-Niedwiedzka K."/>
            <person name="Spang A."/>
            <person name="Wolf Y.I."/>
            <person name="Koonin E.V."/>
            <person name="Ettema T.J."/>
        </authorList>
    </citation>
    <scope>NUCLEOTIDE SEQUENCE</scope>
</reference>
<dbReference type="EMBL" id="MK500494">
    <property type="protein sequence ID" value="QBK90549.1"/>
    <property type="molecule type" value="Genomic_DNA"/>
</dbReference>
<proteinExistence type="predicted"/>